<reference evidence="4" key="1">
    <citation type="journal article" date="2019" name="Int. J. Syst. Evol. Microbiol.">
        <title>The Global Catalogue of Microorganisms (GCM) 10K type strain sequencing project: providing services to taxonomists for standard genome sequencing and annotation.</title>
        <authorList>
            <consortium name="The Broad Institute Genomics Platform"/>
            <consortium name="The Broad Institute Genome Sequencing Center for Infectious Disease"/>
            <person name="Wu L."/>
            <person name="Ma J."/>
        </authorList>
    </citation>
    <scope>NUCLEOTIDE SEQUENCE [LARGE SCALE GENOMIC DNA]</scope>
    <source>
        <strain evidence="4">CGMCC 4.7198</strain>
    </source>
</reference>
<dbReference type="Gene3D" id="2.60.120.200">
    <property type="match status" value="1"/>
</dbReference>
<feature type="transmembrane region" description="Helical" evidence="2">
    <location>
        <begin position="421"/>
        <end position="443"/>
    </location>
</feature>
<evidence type="ECO:0000313" key="3">
    <source>
        <dbReference type="EMBL" id="MFD0284001.1"/>
    </source>
</evidence>
<dbReference type="PANTHER" id="PTHR37305">
    <property type="entry name" value="INTEGRAL MEMBRANE PROTEIN-RELATED"/>
    <property type="match status" value="1"/>
</dbReference>
<feature type="transmembrane region" description="Helical" evidence="2">
    <location>
        <begin position="46"/>
        <end position="66"/>
    </location>
</feature>
<feature type="transmembrane region" description="Helical" evidence="2">
    <location>
        <begin position="335"/>
        <end position="355"/>
    </location>
</feature>
<keyword evidence="2" id="KW-1133">Transmembrane helix</keyword>
<evidence type="ECO:0000256" key="2">
    <source>
        <dbReference type="SAM" id="Phobius"/>
    </source>
</evidence>
<organism evidence="3 4">
    <name type="scientific">Streptomyces lutosisoli</name>
    <dbReference type="NCBI Taxonomy" id="2665721"/>
    <lineage>
        <taxon>Bacteria</taxon>
        <taxon>Bacillati</taxon>
        <taxon>Actinomycetota</taxon>
        <taxon>Actinomycetes</taxon>
        <taxon>Kitasatosporales</taxon>
        <taxon>Streptomycetaceae</taxon>
        <taxon>Streptomyces</taxon>
    </lineage>
</organism>
<sequence>MNTDTTDTTGATGSTGGTAPYVSELRPGRGGFAPLLRAELTKFRTVRGWAIGLVVAVLATMGLTLLQHSSCSVNGSDCPSPPVGPDGGAVTDTFYFVHQPLRGDGSITVRMTSLTGLYSENGGSPAGAGPGQNPTAGMKPGLQPWGKAGIIIKDGTAPGSAYAAMMVTGSHGVRMQYDYTHDRPGLAGDVSAASPRWLRLTRSGDTITGYDSADGTHWTKVDAVTLAGLPATAQIGLFAASPVHTKVVSQSLTSQSETGGPSQITAAIDKLDLQGAKPGGVWAGGQMGGAGGSVYPVRGGAFRQSGGTLTVTGSGDIAPAVPGGPSSGVSLSGTLVGMFAGLIAMVVVGTVFITSEYRRGLIRTTLTASPRRGRMLAAKAVVIAAVTFVAGLVAVTGALVIGERQMRADGVSIDPVSTLTLVRIVAGTAALLAVAAVLALAIGTVLRRSAIAVVAVIVAIVLPYFLAVGGVSFLPAGVANWLLRLTPAAAFAIQQPYPRYAQVAFSYTPSNGYYPLAPWAGFAVLCAWAAVALGLAAFLLRRRDA</sequence>
<keyword evidence="2" id="KW-0812">Transmembrane</keyword>
<dbReference type="Pfam" id="PF12679">
    <property type="entry name" value="ABC2_membrane_2"/>
    <property type="match status" value="1"/>
</dbReference>
<dbReference type="Proteomes" id="UP001596957">
    <property type="component" value="Unassembled WGS sequence"/>
</dbReference>
<feature type="region of interest" description="Disordered" evidence="1">
    <location>
        <begin position="1"/>
        <end position="23"/>
    </location>
</feature>
<keyword evidence="4" id="KW-1185">Reference proteome</keyword>
<feature type="compositionally biased region" description="Low complexity" evidence="1">
    <location>
        <begin position="1"/>
        <end position="12"/>
    </location>
</feature>
<accession>A0ABW2VHK1</accession>
<dbReference type="EMBL" id="JBHTEC010000001">
    <property type="protein sequence ID" value="MFD0284001.1"/>
    <property type="molecule type" value="Genomic_DNA"/>
</dbReference>
<dbReference type="PANTHER" id="PTHR37305:SF1">
    <property type="entry name" value="MEMBRANE PROTEIN"/>
    <property type="match status" value="1"/>
</dbReference>
<comment type="caution">
    <text evidence="3">The sequence shown here is derived from an EMBL/GenBank/DDBJ whole genome shotgun (WGS) entry which is preliminary data.</text>
</comment>
<gene>
    <name evidence="3" type="ORF">ACFQZP_20425</name>
</gene>
<protein>
    <submittedName>
        <fullName evidence="3">ABC transporter permease subunit</fullName>
    </submittedName>
</protein>
<dbReference type="RefSeq" id="WP_381254957.1">
    <property type="nucleotide sequence ID" value="NZ_JBHTBI010000012.1"/>
</dbReference>
<keyword evidence="2" id="KW-0472">Membrane</keyword>
<feature type="transmembrane region" description="Helical" evidence="2">
    <location>
        <begin position="450"/>
        <end position="474"/>
    </location>
</feature>
<feature type="transmembrane region" description="Helical" evidence="2">
    <location>
        <begin position="516"/>
        <end position="540"/>
    </location>
</feature>
<evidence type="ECO:0000313" key="4">
    <source>
        <dbReference type="Proteomes" id="UP001596957"/>
    </source>
</evidence>
<proteinExistence type="predicted"/>
<evidence type="ECO:0000256" key="1">
    <source>
        <dbReference type="SAM" id="MobiDB-lite"/>
    </source>
</evidence>
<feature type="transmembrane region" description="Helical" evidence="2">
    <location>
        <begin position="376"/>
        <end position="401"/>
    </location>
</feature>
<name>A0ABW2VHK1_9ACTN</name>